<keyword evidence="1" id="KW-0732">Signal</keyword>
<proteinExistence type="predicted"/>
<accession>A0A077LTZ7</accession>
<dbReference type="InterPro" id="IPR015943">
    <property type="entry name" value="WD40/YVTN_repeat-like_dom_sf"/>
</dbReference>
<dbReference type="Gene3D" id="2.130.10.10">
    <property type="entry name" value="YVTN repeat-like/Quinoprotein amine dehydrogenase"/>
    <property type="match status" value="1"/>
</dbReference>
<dbReference type="Proteomes" id="UP000035721">
    <property type="component" value="Unassembled WGS sequence"/>
</dbReference>
<dbReference type="SUPFAM" id="SSF50974">
    <property type="entry name" value="Nitrous oxide reductase, N-terminal domain"/>
    <property type="match status" value="1"/>
</dbReference>
<feature type="chain" id="PRO_5001720926" evidence="1">
    <location>
        <begin position="25"/>
        <end position="847"/>
    </location>
</feature>
<dbReference type="Gene3D" id="2.60.40.2700">
    <property type="match status" value="2"/>
</dbReference>
<organism evidence="2 3">
    <name type="scientific">Nostocoides japonicum T1-X7</name>
    <dbReference type="NCBI Taxonomy" id="1194083"/>
    <lineage>
        <taxon>Bacteria</taxon>
        <taxon>Bacillati</taxon>
        <taxon>Actinomycetota</taxon>
        <taxon>Actinomycetes</taxon>
        <taxon>Micrococcales</taxon>
        <taxon>Intrasporangiaceae</taxon>
        <taxon>Nostocoides</taxon>
    </lineage>
</organism>
<evidence type="ECO:0000256" key="1">
    <source>
        <dbReference type="SAM" id="SignalP"/>
    </source>
</evidence>
<dbReference type="AlphaFoldDB" id="A0A077LTZ7"/>
<dbReference type="EMBL" id="CAJB01000059">
    <property type="protein sequence ID" value="CCH76891.1"/>
    <property type="molecule type" value="Genomic_DNA"/>
</dbReference>
<name>A0A077LTZ7_9MICO</name>
<dbReference type="PANTHER" id="PTHR47197:SF3">
    <property type="entry name" value="DIHYDRO-HEME D1 DEHYDROGENASE"/>
    <property type="match status" value="1"/>
</dbReference>
<keyword evidence="3" id="KW-1185">Reference proteome</keyword>
<dbReference type="PANTHER" id="PTHR47197">
    <property type="entry name" value="PROTEIN NIRF"/>
    <property type="match status" value="1"/>
</dbReference>
<dbReference type="STRING" id="1194083.BN12_1510004"/>
<gene>
    <name evidence="2" type="ORF">BN12_1510004</name>
</gene>
<sequence length="847" mass="85382">MVRAGALLTATALGAVGMVLPAEASTGTANDGATATGPDTVVVGQSIHLEGEGWVAPAAAGGGGSVIGVKLDDSNLTTQPPPTNPVNNQPVTIVWGLVKADSDGSWTADLPFPTTANADPASGFDASSWVAGTSHNVRLLTGSLLPGDQPRTVSLPFQVVQAAANATVAATASNGGRGADPAQVNLSVSGQGFTPAASTTVTVDATAATWSTAPTVAADGTFSGGRIVYAPGALRAGSHTVSVSDGTHTADTTVSTTPALSWSGLTAGSDGVLTLANLPTGATLPALSLGDVQFDLSSATTADDGGKATVGYSIPSDAALGTQTLTITQANPSATYTASVKISPSSATFGEDDYTVVTSPDALQQGLYQSAYGAKTDSVFATSANVTTTSTIYKLDPDTLAVRDSVVPAYVSGDSGPLYAAYGVGVDDVHGYVWVTQTRQNSVAVYRQDDLSLVKQFPASTVSHSRDVIYDPATDRVFVSSASEGSSGDGYVSVFDGSSLEKITDVQTGPRTGFSPMSLTLDPKTDTVYTVSSTSSKLGRIDAKTLGFSTVDLAGLPAGARASGVAVDPVGKRVYVASQNVDGLLVANLTSGATIATVPTGAGALNVAFDPVNKLVYVANFGGTTISVASATGTLLANLPFARPNHVAANGKGAVYAVNKDTPNTVIRITPVGVNGTTPQISGTPAVGRKLTAVPGTWTPGTKLSYQWQRNGTAIKGATKKVYPVVAADKGKQLTVTVTGTLKGHPSVSLTSDAVTVGTGKLASSKPTIAGTPKVGKTLTAVPGSWTAGTAFSYTWYANGKLLNGQTAKTLRLPASLAGKKVAVKVTGVLKGYTTVTRTSAVVVVKR</sequence>
<feature type="signal peptide" evidence="1">
    <location>
        <begin position="1"/>
        <end position="24"/>
    </location>
</feature>
<evidence type="ECO:0000313" key="3">
    <source>
        <dbReference type="Proteomes" id="UP000035721"/>
    </source>
</evidence>
<dbReference type="InterPro" id="IPR011045">
    <property type="entry name" value="N2O_reductase_N"/>
</dbReference>
<dbReference type="InterPro" id="IPR051200">
    <property type="entry name" value="Host-pathogen_enzymatic-act"/>
</dbReference>
<reference evidence="2 3" key="1">
    <citation type="journal article" date="2013" name="ISME J.">
        <title>A metabolic model for members of the genus Tetrasphaera involved in enhanced biological phosphorus removal.</title>
        <authorList>
            <person name="Kristiansen R."/>
            <person name="Nguyen H.T.T."/>
            <person name="Saunders A.M."/>
            <person name="Nielsen J.L."/>
            <person name="Wimmer R."/>
            <person name="Le V.Q."/>
            <person name="McIlroy S.J."/>
            <person name="Petrovski S."/>
            <person name="Seviour R.J."/>
            <person name="Calteau A."/>
            <person name="Nielsen K.L."/>
            <person name="Nielsen P.H."/>
        </authorList>
    </citation>
    <scope>NUCLEOTIDE SEQUENCE [LARGE SCALE GENOMIC DNA]</scope>
    <source>
        <strain evidence="2 3">T1-X7</strain>
    </source>
</reference>
<evidence type="ECO:0000313" key="2">
    <source>
        <dbReference type="EMBL" id="CCH76891.1"/>
    </source>
</evidence>
<comment type="caution">
    <text evidence="2">The sequence shown here is derived from an EMBL/GenBank/DDBJ whole genome shotgun (WGS) entry which is preliminary data.</text>
</comment>
<protein>
    <submittedName>
        <fullName evidence="2">Uncharacterized protein</fullName>
    </submittedName>
</protein>